<proteinExistence type="predicted"/>
<protein>
    <submittedName>
        <fullName evidence="4">Uncharacterized protein</fullName>
    </submittedName>
</protein>
<dbReference type="RefSeq" id="WP_153824353.1">
    <property type="nucleotide sequence ID" value="NZ_WJIE01000018.1"/>
</dbReference>
<keyword evidence="5" id="KW-1185">Reference proteome</keyword>
<evidence type="ECO:0000313" key="5">
    <source>
        <dbReference type="Proteomes" id="UP000440224"/>
    </source>
</evidence>
<dbReference type="EMBL" id="WJIE01000018">
    <property type="protein sequence ID" value="MRG97573.1"/>
    <property type="molecule type" value="Genomic_DNA"/>
</dbReference>
<dbReference type="Pfam" id="PF13930">
    <property type="entry name" value="Endonuclea_NS_2"/>
    <property type="match status" value="1"/>
</dbReference>
<dbReference type="InterPro" id="IPR003615">
    <property type="entry name" value="HNH_nuc"/>
</dbReference>
<evidence type="ECO:0000259" key="2">
    <source>
        <dbReference type="Pfam" id="PF13395"/>
    </source>
</evidence>
<evidence type="ECO:0000313" key="4">
    <source>
        <dbReference type="EMBL" id="MRG97573.1"/>
    </source>
</evidence>
<dbReference type="Gene3D" id="3.40.570.10">
    <property type="entry name" value="Extracellular Endonuclease, subunit A"/>
    <property type="match status" value="1"/>
</dbReference>
<feature type="compositionally biased region" description="Polar residues" evidence="1">
    <location>
        <begin position="323"/>
        <end position="341"/>
    </location>
</feature>
<dbReference type="AlphaFoldDB" id="A0A6N7Q002"/>
<name>A0A6N7Q002_9BACT</name>
<dbReference type="Pfam" id="PF13395">
    <property type="entry name" value="HNH_4"/>
    <property type="match status" value="1"/>
</dbReference>
<dbReference type="InterPro" id="IPR044927">
    <property type="entry name" value="Endonuclea_NS_2"/>
</dbReference>
<evidence type="ECO:0000259" key="3">
    <source>
        <dbReference type="Pfam" id="PF13930"/>
    </source>
</evidence>
<sequence>MRFTADQMEQWQVREPSVERCARGPTRLRGDPVYQRRSFVYQGQTRERPSSVTFELGAGAARGQKRAREELEAPLALVGPDGAADPMVFHMDRFHLVAHRWGGSKDGENLVPAYAGFNRTEWSNFEGAIDEIVRARGGPVRVTIDLGYDDAQDPRVPVRLHVKVEEEIHGIFVQRHKGWFVPTPPAAQRAEDRWLEELITQHRDDFVNSGFSAHALRDPSGMLLNLPNEPGPHAILDYLHARGAFAGTTAENVVLQNGAPFTPAQRDLILAHNRILNGTGFVMSESPADPARTSWPAPPGRPPGTLLDGSTHAAPQVDHTWPQAHNGSNAYSNAMVTSAQHNNEKRNSVTPQIQAEAALNARRSQRPRRGPPA</sequence>
<dbReference type="Proteomes" id="UP000440224">
    <property type="component" value="Unassembled WGS sequence"/>
</dbReference>
<accession>A0A6N7Q002</accession>
<evidence type="ECO:0000256" key="1">
    <source>
        <dbReference type="SAM" id="MobiDB-lite"/>
    </source>
</evidence>
<feature type="domain" description="HNH nuclease" evidence="2">
    <location>
        <begin position="316"/>
        <end position="349"/>
    </location>
</feature>
<feature type="compositionally biased region" description="Basic residues" evidence="1">
    <location>
        <begin position="363"/>
        <end position="373"/>
    </location>
</feature>
<feature type="domain" description="Type VII secretion system protein EssD-like" evidence="3">
    <location>
        <begin position="88"/>
        <end position="162"/>
    </location>
</feature>
<dbReference type="InterPro" id="IPR044929">
    <property type="entry name" value="DNA/RNA_non-sp_Endonuclease_sf"/>
</dbReference>
<feature type="region of interest" description="Disordered" evidence="1">
    <location>
        <begin position="283"/>
        <end position="373"/>
    </location>
</feature>
<gene>
    <name evidence="4" type="ORF">GF068_37435</name>
</gene>
<comment type="caution">
    <text evidence="4">The sequence shown here is derived from an EMBL/GenBank/DDBJ whole genome shotgun (WGS) entry which is preliminary data.</text>
</comment>
<reference evidence="4 5" key="1">
    <citation type="submission" date="2019-10" db="EMBL/GenBank/DDBJ databases">
        <title>A soil myxobacterium in the family Polyangiaceae.</title>
        <authorList>
            <person name="Li Y."/>
            <person name="Wang J."/>
        </authorList>
    </citation>
    <scope>NUCLEOTIDE SEQUENCE [LARGE SCALE GENOMIC DNA]</scope>
    <source>
        <strain evidence="4 5">DSM 14734</strain>
    </source>
</reference>
<organism evidence="4 5">
    <name type="scientific">Polyangium spumosum</name>
    <dbReference type="NCBI Taxonomy" id="889282"/>
    <lineage>
        <taxon>Bacteria</taxon>
        <taxon>Pseudomonadati</taxon>
        <taxon>Myxococcota</taxon>
        <taxon>Polyangia</taxon>
        <taxon>Polyangiales</taxon>
        <taxon>Polyangiaceae</taxon>
        <taxon>Polyangium</taxon>
    </lineage>
</organism>